<evidence type="ECO:0000256" key="4">
    <source>
        <dbReference type="ARBA" id="ARBA00022827"/>
    </source>
</evidence>
<evidence type="ECO:0000256" key="5">
    <source>
        <dbReference type="ARBA" id="ARBA00023002"/>
    </source>
</evidence>
<evidence type="ECO:0000259" key="6">
    <source>
        <dbReference type="Pfam" id="PF00441"/>
    </source>
</evidence>
<dbReference type="PANTHER" id="PTHR43884:SF20">
    <property type="entry name" value="ACYL-COA DEHYDROGENASE FADE28"/>
    <property type="match status" value="1"/>
</dbReference>
<dbReference type="InterPro" id="IPR013786">
    <property type="entry name" value="AcylCoA_DH/ox_N"/>
</dbReference>
<dbReference type="EMBL" id="JBHLUH010000007">
    <property type="protein sequence ID" value="MFC0527297.1"/>
    <property type="molecule type" value="Genomic_DNA"/>
</dbReference>
<evidence type="ECO:0000259" key="7">
    <source>
        <dbReference type="Pfam" id="PF02771"/>
    </source>
</evidence>
<dbReference type="SUPFAM" id="SSF56645">
    <property type="entry name" value="Acyl-CoA dehydrogenase NM domain-like"/>
    <property type="match status" value="1"/>
</dbReference>
<accession>A0ABV6LYA5</accession>
<keyword evidence="9" id="KW-1185">Reference proteome</keyword>
<dbReference type="SUPFAM" id="SSF47203">
    <property type="entry name" value="Acyl-CoA dehydrogenase C-terminal domain-like"/>
    <property type="match status" value="1"/>
</dbReference>
<keyword evidence="4" id="KW-0274">FAD</keyword>
<evidence type="ECO:0000313" key="9">
    <source>
        <dbReference type="Proteomes" id="UP001589867"/>
    </source>
</evidence>
<proteinExistence type="inferred from homology"/>
<keyword evidence="3" id="KW-0285">Flavoprotein</keyword>
<name>A0ABV6LYA5_9ACTN</name>
<dbReference type="Proteomes" id="UP001589867">
    <property type="component" value="Unassembled WGS sequence"/>
</dbReference>
<keyword evidence="5" id="KW-0560">Oxidoreductase</keyword>
<dbReference type="RefSeq" id="WP_377246917.1">
    <property type="nucleotide sequence ID" value="NZ_JBHLUH010000007.1"/>
</dbReference>
<comment type="similarity">
    <text evidence="2">Belongs to the acyl-CoA dehydrogenase family.</text>
</comment>
<evidence type="ECO:0000256" key="1">
    <source>
        <dbReference type="ARBA" id="ARBA00001974"/>
    </source>
</evidence>
<dbReference type="InterPro" id="IPR009100">
    <property type="entry name" value="AcylCoA_DH/oxidase_NM_dom_sf"/>
</dbReference>
<organism evidence="8 9">
    <name type="scientific">Phytohabitans kaempferiae</name>
    <dbReference type="NCBI Taxonomy" id="1620943"/>
    <lineage>
        <taxon>Bacteria</taxon>
        <taxon>Bacillati</taxon>
        <taxon>Actinomycetota</taxon>
        <taxon>Actinomycetes</taxon>
        <taxon>Micromonosporales</taxon>
        <taxon>Micromonosporaceae</taxon>
    </lineage>
</organism>
<dbReference type="InterPro" id="IPR036250">
    <property type="entry name" value="AcylCo_DH-like_C"/>
</dbReference>
<dbReference type="Gene3D" id="1.10.540.10">
    <property type="entry name" value="Acyl-CoA dehydrogenase/oxidase, N-terminal domain"/>
    <property type="match status" value="1"/>
</dbReference>
<evidence type="ECO:0000256" key="3">
    <source>
        <dbReference type="ARBA" id="ARBA00022630"/>
    </source>
</evidence>
<evidence type="ECO:0000256" key="2">
    <source>
        <dbReference type="ARBA" id="ARBA00009347"/>
    </source>
</evidence>
<dbReference type="InterPro" id="IPR037069">
    <property type="entry name" value="AcylCoA_DH/ox_N_sf"/>
</dbReference>
<sequence length="349" mass="36197">MDVQFSAEQRALRDAAAKLAAELAGRWHRGRGPADVDPPVPDPAAWALVVDAGWLAMGLREEHGGAGASAVDLGVVAEQLGYHAVPAPVLGTMIAAAQLETSGAPAAVLEDVAAGTLRVAPALDPDLRSLAGDTDRGDALAWDAAGAQAALLPHTGRLYALGAPVPYADLTRAVRPLGKPRPESFEPRIPDADTGDRLTALALSLLVADLLGTMRAALDAALAHARARRQFGTLIGAFQAVQQLLADAHVLVESSRTAAYRAWWAVDALPGAEALRVARVAKAYASRSAVTVCETAVQVFGGIGMTWESPAHVWLRRAHADRLVLGSERQHHAVLAGGFAPAGNASGTV</sequence>
<dbReference type="Pfam" id="PF02771">
    <property type="entry name" value="Acyl-CoA_dh_N"/>
    <property type="match status" value="1"/>
</dbReference>
<gene>
    <name evidence="8" type="ORF">ACFFIA_06455</name>
</gene>
<comment type="cofactor">
    <cofactor evidence="1">
        <name>FAD</name>
        <dbReference type="ChEBI" id="CHEBI:57692"/>
    </cofactor>
</comment>
<feature type="domain" description="Acyl-CoA dehydrogenase/oxidase N-terminal" evidence="7">
    <location>
        <begin position="6"/>
        <end position="105"/>
    </location>
</feature>
<dbReference type="Gene3D" id="1.20.140.10">
    <property type="entry name" value="Butyryl-CoA Dehydrogenase, subunit A, domain 3"/>
    <property type="match status" value="1"/>
</dbReference>
<feature type="domain" description="Acyl-CoA dehydrogenase/oxidase C-terminal" evidence="6">
    <location>
        <begin position="207"/>
        <end position="329"/>
    </location>
</feature>
<dbReference type="PANTHER" id="PTHR43884">
    <property type="entry name" value="ACYL-COA DEHYDROGENASE"/>
    <property type="match status" value="1"/>
</dbReference>
<evidence type="ECO:0000313" key="8">
    <source>
        <dbReference type="EMBL" id="MFC0527297.1"/>
    </source>
</evidence>
<dbReference type="InterPro" id="IPR009075">
    <property type="entry name" value="AcylCo_DH/oxidase_C"/>
</dbReference>
<protein>
    <submittedName>
        <fullName evidence="8">Acyl-CoA dehydrogenase family protein</fullName>
    </submittedName>
</protein>
<reference evidence="8 9" key="1">
    <citation type="submission" date="2024-09" db="EMBL/GenBank/DDBJ databases">
        <authorList>
            <person name="Sun Q."/>
            <person name="Mori K."/>
        </authorList>
    </citation>
    <scope>NUCLEOTIDE SEQUENCE [LARGE SCALE GENOMIC DNA]</scope>
    <source>
        <strain evidence="8 9">TBRC 3947</strain>
    </source>
</reference>
<comment type="caution">
    <text evidence="8">The sequence shown here is derived from an EMBL/GenBank/DDBJ whole genome shotgun (WGS) entry which is preliminary data.</text>
</comment>
<dbReference type="Pfam" id="PF00441">
    <property type="entry name" value="Acyl-CoA_dh_1"/>
    <property type="match status" value="1"/>
</dbReference>